<feature type="region of interest" description="Disordered" evidence="1">
    <location>
        <begin position="1140"/>
        <end position="1173"/>
    </location>
</feature>
<feature type="region of interest" description="Disordered" evidence="1">
    <location>
        <begin position="375"/>
        <end position="411"/>
    </location>
</feature>
<dbReference type="InterPro" id="IPR052895">
    <property type="entry name" value="HetReg/Transcr_Mod"/>
</dbReference>
<evidence type="ECO:0000313" key="4">
    <source>
        <dbReference type="Proteomes" id="UP001174936"/>
    </source>
</evidence>
<feature type="compositionally biased region" description="Basic and acidic residues" evidence="1">
    <location>
        <begin position="1084"/>
        <end position="1093"/>
    </location>
</feature>
<feature type="compositionally biased region" description="Basic residues" evidence="1">
    <location>
        <begin position="934"/>
        <end position="943"/>
    </location>
</feature>
<feature type="region of interest" description="Disordered" evidence="1">
    <location>
        <begin position="60"/>
        <end position="91"/>
    </location>
</feature>
<feature type="region of interest" description="Disordered" evidence="1">
    <location>
        <begin position="1059"/>
        <end position="1102"/>
    </location>
</feature>
<dbReference type="PANTHER" id="PTHR24148">
    <property type="entry name" value="ANKYRIN REPEAT DOMAIN-CONTAINING PROTEIN 39 HOMOLOG-RELATED"/>
    <property type="match status" value="1"/>
</dbReference>
<dbReference type="EMBL" id="JAULSV010000004">
    <property type="protein sequence ID" value="KAK0646920.1"/>
    <property type="molecule type" value="Genomic_DNA"/>
</dbReference>
<proteinExistence type="predicted"/>
<dbReference type="InterPro" id="IPR010730">
    <property type="entry name" value="HET"/>
</dbReference>
<feature type="compositionally biased region" description="Basic and acidic residues" evidence="1">
    <location>
        <begin position="1059"/>
        <end position="1070"/>
    </location>
</feature>
<sequence>MSYDDPDLDRFPEYEYEPLAHNKKMVRLMELYPGESFGGRVYCELITVVYDKRFHIPTMMAADDPRPREGEGGQGDQQAGSAEADDDRSDYEKLFEQREKESEEARKQRLKRQGLRRLNKFVNKEKATKERVRAETERELDQLVKDYEKVRKNQVAYEALSWTWGKADDKFAILIKKGDKTYKKRVRKELALALKYLRRPGKKRVLWIDAVCIDQDDLGERNHQVQMMSRIYTRSEQVCVWLGEADSDSEMAINFIRDEIRELRNFDTISSNTEYSKKWRALMSLMQREWFFRRWVVQEIALAGAATVYCGPHSVPWKSFAVAVELFVEVETATHRLSEVMGRDEKLRHVPGWFEYVSELGASLLVQATGKLFRTRRTPMQQDPDSSDEDIPGDDHDRRRHSEEAKALKKKVEEDRIRQRLRETQTIDPLERRSLLSLEYLVTTMFIFKATEPRDVVYALLAIARDAAPFAPTQYGEEDRKLFLVMSLLDRIMAEKPFVVDYNRPYSDVSRDFVEFCIKQTHKTDPTQALDILCRPWALEAPRGRSIRLAAAKTTPEEANRSNANNRLLRPKRTAFKQRTSLRVEQRVEAPWYWEERGRRFKYRYLDDENPVWKPDYRSNEQYVKELDKTKWVQCCNQRDCDARSEGGPECKGQNLQWEPSKPEGWEKIKKRYFPADRCGIKDITLPTWVARASRAPFMLDNAPGMEMSKTSRANADPLVGPPQDGHRNYNAAGPEKLDLEKLRFKKRPVMGHYSLYVRGFELDEVVEVADASQLGCIPMSWLQLAGWEDLDNDPPDEFWRTIVADRGRDNRNPPYYYARACQESVTRGGHLGGSVNTAALIHDEQNSIVAEFCRRVHAVIWNRSLFRTKHHNRLGLATHVREGDKVCVLYGSTVPVILRQNQKRPSNLESEAEEDRVETLKKVIRQAVANRERKGKQRREAKRRQVSEDERQALMDAVLECAEVLEQERQNKEKSQDQEDQEKKQAKLVREKEVNRAKKVAEEENGVEDAKRDQEEAQRKWEEAQKREGVAKAAFEKAPANQKEAAQKGLDEARKAVAETEEAAREAVSNHKVLSKTARQIRSKAEKEAMRDAEEEPGPETPQTSWIVLLVMLLWTRSNRIIWYLLSFMVPAGLRAGASPTLGKSQLEGRTASREEESSATESKPCQSNTESDDENFWYEFVGDCYVHGMMDGEAMREKFYDDEKKDKTFELR</sequence>
<keyword evidence="4" id="KW-1185">Reference proteome</keyword>
<feature type="region of interest" description="Disordered" evidence="1">
    <location>
        <begin position="929"/>
        <end position="950"/>
    </location>
</feature>
<feature type="compositionally biased region" description="Basic and acidic residues" evidence="1">
    <location>
        <begin position="970"/>
        <end position="1031"/>
    </location>
</feature>
<feature type="domain" description="Heterokaryon incompatibility" evidence="2">
    <location>
        <begin position="157"/>
        <end position="299"/>
    </location>
</feature>
<accession>A0AA39Y9E2</accession>
<evidence type="ECO:0000313" key="3">
    <source>
        <dbReference type="EMBL" id="KAK0646920.1"/>
    </source>
</evidence>
<dbReference type="AlphaFoldDB" id="A0AA39Y9E2"/>
<reference evidence="3" key="1">
    <citation type="submission" date="2023-06" db="EMBL/GenBank/DDBJ databases">
        <title>Genome-scale phylogeny and comparative genomics of the fungal order Sordariales.</title>
        <authorList>
            <consortium name="Lawrence Berkeley National Laboratory"/>
            <person name="Hensen N."/>
            <person name="Bonometti L."/>
            <person name="Westerberg I."/>
            <person name="Brannstrom I.O."/>
            <person name="Guillou S."/>
            <person name="Cros-Aarteil S."/>
            <person name="Calhoun S."/>
            <person name="Haridas S."/>
            <person name="Kuo A."/>
            <person name="Mondo S."/>
            <person name="Pangilinan J."/>
            <person name="Riley R."/>
            <person name="Labutti K."/>
            <person name="Andreopoulos B."/>
            <person name="Lipzen A."/>
            <person name="Chen C."/>
            <person name="Yanf M."/>
            <person name="Daum C."/>
            <person name="Ng V."/>
            <person name="Clum A."/>
            <person name="Steindorff A."/>
            <person name="Ohm R."/>
            <person name="Martin F."/>
            <person name="Silar P."/>
            <person name="Natvig D."/>
            <person name="Lalanne C."/>
            <person name="Gautier V."/>
            <person name="Ament-Velasquez S.L."/>
            <person name="Kruys A."/>
            <person name="Hutchinson M.I."/>
            <person name="Powell A.J."/>
            <person name="Barry K."/>
            <person name="Miller A.N."/>
            <person name="Grigoriev I.V."/>
            <person name="Debuchy R."/>
            <person name="Gladieux P."/>
            <person name="Thoren M.H."/>
            <person name="Johannesson H."/>
        </authorList>
    </citation>
    <scope>NUCLEOTIDE SEQUENCE</scope>
    <source>
        <strain evidence="3">SMH2532-1</strain>
    </source>
</reference>
<feature type="region of interest" description="Disordered" evidence="1">
    <location>
        <begin position="970"/>
        <end position="1047"/>
    </location>
</feature>
<evidence type="ECO:0000256" key="1">
    <source>
        <dbReference type="SAM" id="MobiDB-lite"/>
    </source>
</evidence>
<evidence type="ECO:0000259" key="2">
    <source>
        <dbReference type="Pfam" id="PF06985"/>
    </source>
</evidence>
<feature type="compositionally biased region" description="Basic and acidic residues" evidence="1">
    <location>
        <begin position="393"/>
        <end position="411"/>
    </location>
</feature>
<protein>
    <submittedName>
        <fullName evidence="3">Heterokaryon incompatibility protein-domain-containing protein</fullName>
    </submittedName>
</protein>
<organism evidence="3 4">
    <name type="scientific">Cercophora newfieldiana</name>
    <dbReference type="NCBI Taxonomy" id="92897"/>
    <lineage>
        <taxon>Eukaryota</taxon>
        <taxon>Fungi</taxon>
        <taxon>Dikarya</taxon>
        <taxon>Ascomycota</taxon>
        <taxon>Pezizomycotina</taxon>
        <taxon>Sordariomycetes</taxon>
        <taxon>Sordariomycetidae</taxon>
        <taxon>Sordariales</taxon>
        <taxon>Lasiosphaeriaceae</taxon>
        <taxon>Cercophora</taxon>
    </lineage>
</organism>
<gene>
    <name evidence="3" type="ORF">B0T16DRAFT_429591</name>
</gene>
<name>A0AA39Y9E2_9PEZI</name>
<dbReference type="Proteomes" id="UP001174936">
    <property type="component" value="Unassembled WGS sequence"/>
</dbReference>
<dbReference type="PANTHER" id="PTHR24148:SF64">
    <property type="entry name" value="HETEROKARYON INCOMPATIBILITY DOMAIN-CONTAINING PROTEIN"/>
    <property type="match status" value="1"/>
</dbReference>
<comment type="caution">
    <text evidence="3">The sequence shown here is derived from an EMBL/GenBank/DDBJ whole genome shotgun (WGS) entry which is preliminary data.</text>
</comment>
<dbReference type="Pfam" id="PF06985">
    <property type="entry name" value="HET"/>
    <property type="match status" value="1"/>
</dbReference>